<gene>
    <name evidence="3" type="ORF">B0T15DRAFT_533969</name>
</gene>
<comment type="caution">
    <text evidence="3">The sequence shown here is derived from an EMBL/GenBank/DDBJ whole genome shotgun (WGS) entry which is preliminary data.</text>
</comment>
<reference evidence="3" key="1">
    <citation type="journal article" date="2023" name="Mol. Phylogenet. Evol.">
        <title>Genome-scale phylogeny and comparative genomics of the fungal order Sordariales.</title>
        <authorList>
            <person name="Hensen N."/>
            <person name="Bonometti L."/>
            <person name="Westerberg I."/>
            <person name="Brannstrom I.O."/>
            <person name="Guillou S."/>
            <person name="Cros-Aarteil S."/>
            <person name="Calhoun S."/>
            <person name="Haridas S."/>
            <person name="Kuo A."/>
            <person name="Mondo S."/>
            <person name="Pangilinan J."/>
            <person name="Riley R."/>
            <person name="LaButti K."/>
            <person name="Andreopoulos B."/>
            <person name="Lipzen A."/>
            <person name="Chen C."/>
            <person name="Yan M."/>
            <person name="Daum C."/>
            <person name="Ng V."/>
            <person name="Clum A."/>
            <person name="Steindorff A."/>
            <person name="Ohm R.A."/>
            <person name="Martin F."/>
            <person name="Silar P."/>
            <person name="Natvig D.O."/>
            <person name="Lalanne C."/>
            <person name="Gautier V."/>
            <person name="Ament-Velasquez S.L."/>
            <person name="Kruys A."/>
            <person name="Hutchinson M.I."/>
            <person name="Powell A.J."/>
            <person name="Barry K."/>
            <person name="Miller A.N."/>
            <person name="Grigoriev I.V."/>
            <person name="Debuchy R."/>
            <person name="Gladieux P."/>
            <person name="Hiltunen Thoren M."/>
            <person name="Johannesson H."/>
        </authorList>
    </citation>
    <scope>NUCLEOTIDE SEQUENCE</scope>
    <source>
        <strain evidence="3">CBS 333.67</strain>
    </source>
</reference>
<feature type="chain" id="PRO_5042473266" evidence="2">
    <location>
        <begin position="24"/>
        <end position="136"/>
    </location>
</feature>
<proteinExistence type="predicted"/>
<keyword evidence="4" id="KW-1185">Reference proteome</keyword>
<evidence type="ECO:0000256" key="1">
    <source>
        <dbReference type="SAM" id="MobiDB-lite"/>
    </source>
</evidence>
<reference evidence="3" key="2">
    <citation type="submission" date="2023-06" db="EMBL/GenBank/DDBJ databases">
        <authorList>
            <consortium name="Lawrence Berkeley National Laboratory"/>
            <person name="Mondo S.J."/>
            <person name="Hensen N."/>
            <person name="Bonometti L."/>
            <person name="Westerberg I."/>
            <person name="Brannstrom I.O."/>
            <person name="Guillou S."/>
            <person name="Cros-Aarteil S."/>
            <person name="Calhoun S."/>
            <person name="Haridas S."/>
            <person name="Kuo A."/>
            <person name="Pangilinan J."/>
            <person name="Riley R."/>
            <person name="Labutti K."/>
            <person name="Andreopoulos B."/>
            <person name="Lipzen A."/>
            <person name="Chen C."/>
            <person name="Yanf M."/>
            <person name="Daum C."/>
            <person name="Ng V."/>
            <person name="Clum A."/>
            <person name="Steindorff A."/>
            <person name="Ohm R."/>
            <person name="Martin F."/>
            <person name="Silar P."/>
            <person name="Natvig D."/>
            <person name="Lalanne C."/>
            <person name="Gautier V."/>
            <person name="Ament-Velasquez S.L."/>
            <person name="Kruys A."/>
            <person name="Hutchinson M.I."/>
            <person name="Powell A.J."/>
            <person name="Barry K."/>
            <person name="Miller A.N."/>
            <person name="Grigoriev I.V."/>
            <person name="Debuchy R."/>
            <person name="Gladieux P."/>
            <person name="Thoren M.H."/>
            <person name="Johannesson H."/>
        </authorList>
    </citation>
    <scope>NUCLEOTIDE SEQUENCE</scope>
    <source>
        <strain evidence="3">CBS 333.67</strain>
    </source>
</reference>
<evidence type="ECO:0000256" key="2">
    <source>
        <dbReference type="SAM" id="SignalP"/>
    </source>
</evidence>
<dbReference type="EMBL" id="JAUDZG010000004">
    <property type="protein sequence ID" value="KAK3305981.1"/>
    <property type="molecule type" value="Genomic_DNA"/>
</dbReference>
<name>A0AAJ0GTP3_9PEZI</name>
<feature type="signal peptide" evidence="2">
    <location>
        <begin position="1"/>
        <end position="23"/>
    </location>
</feature>
<keyword evidence="2" id="KW-0732">Signal</keyword>
<dbReference type="Proteomes" id="UP001273166">
    <property type="component" value="Unassembled WGS sequence"/>
</dbReference>
<dbReference type="GeneID" id="87888232"/>
<feature type="region of interest" description="Disordered" evidence="1">
    <location>
        <begin position="23"/>
        <end position="111"/>
    </location>
</feature>
<dbReference type="AlphaFoldDB" id="A0AAJ0GTP3"/>
<sequence length="136" mass="14733">MLTQSWSTVLLMGLLGPFVLVSAESPSPKQEGDLTAESGRSGYNKFKFERDRTSRTSTANEESDVTAQSGRSGYNKAKKHESSASSSANQEGDLQAESGRSAYNRFQKEDSVLEVREAATTLVTITFTMPEPAATD</sequence>
<feature type="compositionally biased region" description="Polar residues" evidence="1">
    <location>
        <begin position="55"/>
        <end position="72"/>
    </location>
</feature>
<accession>A0AAJ0GTP3</accession>
<protein>
    <submittedName>
        <fullName evidence="3">Uncharacterized protein</fullName>
    </submittedName>
</protein>
<dbReference type="RefSeq" id="XP_062721761.1">
    <property type="nucleotide sequence ID" value="XM_062869403.1"/>
</dbReference>
<evidence type="ECO:0000313" key="3">
    <source>
        <dbReference type="EMBL" id="KAK3305981.1"/>
    </source>
</evidence>
<organism evidence="3 4">
    <name type="scientific">Chaetomium strumarium</name>
    <dbReference type="NCBI Taxonomy" id="1170767"/>
    <lineage>
        <taxon>Eukaryota</taxon>
        <taxon>Fungi</taxon>
        <taxon>Dikarya</taxon>
        <taxon>Ascomycota</taxon>
        <taxon>Pezizomycotina</taxon>
        <taxon>Sordariomycetes</taxon>
        <taxon>Sordariomycetidae</taxon>
        <taxon>Sordariales</taxon>
        <taxon>Chaetomiaceae</taxon>
        <taxon>Chaetomium</taxon>
    </lineage>
</organism>
<evidence type="ECO:0000313" key="4">
    <source>
        <dbReference type="Proteomes" id="UP001273166"/>
    </source>
</evidence>